<dbReference type="InterPro" id="IPR029510">
    <property type="entry name" value="Ald_DH_CS_GLU"/>
</dbReference>
<feature type="domain" description="Aldehyde dehydrogenase" evidence="7">
    <location>
        <begin position="25"/>
        <end position="455"/>
    </location>
</feature>
<organism evidence="8 9">
    <name type="scientific">Penicillium cosmopolitanum</name>
    <dbReference type="NCBI Taxonomy" id="1131564"/>
    <lineage>
        <taxon>Eukaryota</taxon>
        <taxon>Fungi</taxon>
        <taxon>Dikarya</taxon>
        <taxon>Ascomycota</taxon>
        <taxon>Pezizomycotina</taxon>
        <taxon>Eurotiomycetes</taxon>
        <taxon>Eurotiomycetidae</taxon>
        <taxon>Eurotiales</taxon>
        <taxon>Aspergillaceae</taxon>
        <taxon>Penicillium</taxon>
    </lineage>
</organism>
<dbReference type="EMBL" id="JAPZBU010000005">
    <property type="protein sequence ID" value="KAJ5404231.1"/>
    <property type="molecule type" value="Genomic_DNA"/>
</dbReference>
<evidence type="ECO:0000256" key="3">
    <source>
        <dbReference type="ARBA" id="ARBA00024226"/>
    </source>
</evidence>
<dbReference type="OrthoDB" id="310895at2759"/>
<evidence type="ECO:0000313" key="8">
    <source>
        <dbReference type="EMBL" id="KAJ5404231.1"/>
    </source>
</evidence>
<dbReference type="PANTHER" id="PTHR11699">
    <property type="entry name" value="ALDEHYDE DEHYDROGENASE-RELATED"/>
    <property type="match status" value="1"/>
</dbReference>
<dbReference type="InterPro" id="IPR016163">
    <property type="entry name" value="Ald_DH_C"/>
</dbReference>
<accession>A0A9X0BBZ9</accession>
<name>A0A9X0BBZ9_9EURO</name>
<reference evidence="8" key="1">
    <citation type="submission" date="2022-12" db="EMBL/GenBank/DDBJ databases">
        <authorList>
            <person name="Petersen C."/>
        </authorList>
    </citation>
    <scope>NUCLEOTIDE SEQUENCE</scope>
    <source>
        <strain evidence="8">IBT 29677</strain>
    </source>
</reference>
<dbReference type="GO" id="GO:0004029">
    <property type="term" value="F:aldehyde dehydrogenase (NAD+) activity"/>
    <property type="evidence" value="ECO:0007669"/>
    <property type="project" value="UniProtKB-EC"/>
</dbReference>
<dbReference type="GeneID" id="81367719"/>
<evidence type="ECO:0000259" key="7">
    <source>
        <dbReference type="Pfam" id="PF00171"/>
    </source>
</evidence>
<dbReference type="InterPro" id="IPR016161">
    <property type="entry name" value="Ald_DH/histidinol_DH"/>
</dbReference>
<dbReference type="RefSeq" id="XP_056491473.1">
    <property type="nucleotide sequence ID" value="XM_056628739.1"/>
</dbReference>
<evidence type="ECO:0000256" key="1">
    <source>
        <dbReference type="ARBA" id="ARBA00009986"/>
    </source>
</evidence>
<evidence type="ECO:0000256" key="2">
    <source>
        <dbReference type="ARBA" id="ARBA00023002"/>
    </source>
</evidence>
<evidence type="ECO:0000256" key="5">
    <source>
        <dbReference type="PROSITE-ProRule" id="PRU10007"/>
    </source>
</evidence>
<comment type="catalytic activity">
    <reaction evidence="4">
        <text>an aldehyde + NAD(+) + H2O = a carboxylate + NADH + 2 H(+)</text>
        <dbReference type="Rhea" id="RHEA:16185"/>
        <dbReference type="ChEBI" id="CHEBI:15377"/>
        <dbReference type="ChEBI" id="CHEBI:15378"/>
        <dbReference type="ChEBI" id="CHEBI:17478"/>
        <dbReference type="ChEBI" id="CHEBI:29067"/>
        <dbReference type="ChEBI" id="CHEBI:57540"/>
        <dbReference type="ChEBI" id="CHEBI:57945"/>
        <dbReference type="EC" id="1.2.1.3"/>
    </reaction>
</comment>
<dbReference type="InterPro" id="IPR015590">
    <property type="entry name" value="Aldehyde_DH_dom"/>
</dbReference>
<comment type="similarity">
    <text evidence="1 6">Belongs to the aldehyde dehydrogenase family.</text>
</comment>
<proteinExistence type="inferred from homology"/>
<dbReference type="Gene3D" id="3.40.605.10">
    <property type="entry name" value="Aldehyde Dehydrogenase, Chain A, domain 1"/>
    <property type="match status" value="1"/>
</dbReference>
<dbReference type="PROSITE" id="PS00687">
    <property type="entry name" value="ALDEHYDE_DEHYDR_GLU"/>
    <property type="match status" value="1"/>
</dbReference>
<dbReference type="Gene3D" id="3.40.309.10">
    <property type="entry name" value="Aldehyde Dehydrogenase, Chain A, domain 2"/>
    <property type="match status" value="1"/>
</dbReference>
<feature type="active site" evidence="5">
    <location>
        <position position="241"/>
    </location>
</feature>
<dbReference type="InterPro" id="IPR016162">
    <property type="entry name" value="Ald_DH_N"/>
</dbReference>
<dbReference type="EC" id="1.2.1.3" evidence="3"/>
<dbReference type="AlphaFoldDB" id="A0A9X0BBZ9"/>
<comment type="caution">
    <text evidence="8">The sequence shown here is derived from an EMBL/GenBank/DDBJ whole genome shotgun (WGS) entry which is preliminary data.</text>
</comment>
<dbReference type="SUPFAM" id="SSF53720">
    <property type="entry name" value="ALDH-like"/>
    <property type="match status" value="1"/>
</dbReference>
<gene>
    <name evidence="8" type="ORF">N7509_004102</name>
</gene>
<evidence type="ECO:0000313" key="9">
    <source>
        <dbReference type="Proteomes" id="UP001147747"/>
    </source>
</evidence>
<dbReference type="FunFam" id="3.40.605.10:FF:000007">
    <property type="entry name" value="NAD/NADP-dependent betaine aldehyde dehydrogenase"/>
    <property type="match status" value="1"/>
</dbReference>
<keyword evidence="2 6" id="KW-0560">Oxidoreductase</keyword>
<dbReference type="Pfam" id="PF00171">
    <property type="entry name" value="Aldedh"/>
    <property type="match status" value="1"/>
</dbReference>
<reference evidence="8" key="2">
    <citation type="journal article" date="2023" name="IMA Fungus">
        <title>Comparative genomic study of the Penicillium genus elucidates a diverse pangenome and 15 lateral gene transfer events.</title>
        <authorList>
            <person name="Petersen C."/>
            <person name="Sorensen T."/>
            <person name="Nielsen M.R."/>
            <person name="Sondergaard T.E."/>
            <person name="Sorensen J.L."/>
            <person name="Fitzpatrick D.A."/>
            <person name="Frisvad J.C."/>
            <person name="Nielsen K.L."/>
        </authorList>
    </citation>
    <scope>NUCLEOTIDE SEQUENCE</scope>
    <source>
        <strain evidence="8">IBT 29677</strain>
    </source>
</reference>
<evidence type="ECO:0000256" key="4">
    <source>
        <dbReference type="ARBA" id="ARBA00049194"/>
    </source>
</evidence>
<evidence type="ECO:0000256" key="6">
    <source>
        <dbReference type="RuleBase" id="RU003345"/>
    </source>
</evidence>
<dbReference type="Proteomes" id="UP001147747">
    <property type="component" value="Unassembled WGS sequence"/>
</dbReference>
<protein>
    <recommendedName>
        <fullName evidence="3">aldehyde dehydrogenase (NAD(+))</fullName>
        <ecNumber evidence="3">1.2.1.3</ecNumber>
    </recommendedName>
</protein>
<keyword evidence="9" id="KW-1185">Reference proteome</keyword>
<sequence>MTGNKYPSLYAVVHQRKVDDSLFCDQVQYAAAEDVDAAVEAAEAAFKGPWRKFTATQRGEALVKLSALILEHKEELGYLDGTSIGKSQAAATGEAEFAASILSYYAGWADKYPGESYPGEDGFVKIVRQEPLGVCVGINPWNGPLAIMAMKLGPALAMGNVIILKPSEKTPLASNRLAFLASESGILPPGVFQSLSGAGATGAMLANHMRVRKVSFTGSISTGKKIQEAAAKSNLKRVTLELGGKSPSGIFEDCNFDNAVWWSVFAITQNTGQACFAASRVYVQESIADKFVEAFTKGMSQKQNELAPLADKIQLSRVSSFFQRDAGKTKILVGGKQHGDKGCYWEPTVFYNPEKDAQVYNEEIFGPVACISTFKDEEEFLRLANDTEYGLMAGVFTQDINRAMRISSELDSGVVGINCVSTISLQTPFGGSKQSGIGREMSHYALRSYSEPKTVLINMNY</sequence>